<keyword evidence="4" id="KW-0677">Repeat</keyword>
<comment type="caution">
    <text evidence="10">The sequence shown here is derived from an EMBL/GenBank/DDBJ whole genome shotgun (WGS) entry which is preliminary data.</text>
</comment>
<gene>
    <name evidence="10" type="ORF">QBC42DRAFT_111241</name>
</gene>
<dbReference type="PRINTS" id="PR00783">
    <property type="entry name" value="MINTRINSICP"/>
</dbReference>
<evidence type="ECO:0000256" key="2">
    <source>
        <dbReference type="ARBA" id="ARBA00006175"/>
    </source>
</evidence>
<dbReference type="Gene3D" id="1.20.1080.10">
    <property type="entry name" value="Glycerol uptake facilitator protein"/>
    <property type="match status" value="1"/>
</dbReference>
<accession>A0AAV9HJC6</accession>
<dbReference type="AlphaFoldDB" id="A0AAV9HJC6"/>
<dbReference type="EMBL" id="MU865022">
    <property type="protein sequence ID" value="KAK4459980.1"/>
    <property type="molecule type" value="Genomic_DNA"/>
</dbReference>
<name>A0AAV9HJC6_9PEZI</name>
<feature type="transmembrane region" description="Helical" evidence="9">
    <location>
        <begin position="113"/>
        <end position="138"/>
    </location>
</feature>
<keyword evidence="11" id="KW-1185">Reference proteome</keyword>
<evidence type="ECO:0000313" key="11">
    <source>
        <dbReference type="Proteomes" id="UP001321749"/>
    </source>
</evidence>
<sequence length="271" mass="28458">MAPLGEEVKQTHLRGGRQHRPLSPLEAHLVAAGGEFVGTFLFLYFGYAGNLMAVSRAPTDAPIGGISSETVIFISLAYSFSLLITVWAFYRISGGLFNPAVTLGLCLSRQLPWLRGAIFVPVQLLASLCAGGVVSAMFPVDIAAANSVLGGGASIPQGLFMEMFFTSLLVFVVLMLAAEKSQDTFIAPIGIGLALFAAMIAGTAYTGASLNPARSLGCAVAARSFPGYHWIYWLGPLLGSLLATGCYGLAKYANYEEANSGQDATDQSETA</sequence>
<keyword evidence="6 9" id="KW-0472">Membrane</keyword>
<evidence type="ECO:0000256" key="6">
    <source>
        <dbReference type="ARBA" id="ARBA00023136"/>
    </source>
</evidence>
<feature type="transmembrane region" description="Helical" evidence="9">
    <location>
        <begin position="185"/>
        <end position="210"/>
    </location>
</feature>
<reference evidence="10" key="2">
    <citation type="submission" date="2023-06" db="EMBL/GenBank/DDBJ databases">
        <authorList>
            <consortium name="Lawrence Berkeley National Laboratory"/>
            <person name="Mondo S.J."/>
            <person name="Hensen N."/>
            <person name="Bonometti L."/>
            <person name="Westerberg I."/>
            <person name="Brannstrom I.O."/>
            <person name="Guillou S."/>
            <person name="Cros-Aarteil S."/>
            <person name="Calhoun S."/>
            <person name="Haridas S."/>
            <person name="Kuo A."/>
            <person name="Pangilinan J."/>
            <person name="Riley R."/>
            <person name="Labutti K."/>
            <person name="Andreopoulos B."/>
            <person name="Lipzen A."/>
            <person name="Chen C."/>
            <person name="Yanf M."/>
            <person name="Daum C."/>
            <person name="Ng V."/>
            <person name="Clum A."/>
            <person name="Steindorff A."/>
            <person name="Ohm R."/>
            <person name="Martin F."/>
            <person name="Silar P."/>
            <person name="Natvig D."/>
            <person name="Lalanne C."/>
            <person name="Gautier V."/>
            <person name="Ament-Velasquez S.L."/>
            <person name="Kruys A."/>
            <person name="Hutchinson M.I."/>
            <person name="Powell A.J."/>
            <person name="Barry K."/>
            <person name="Miller A.N."/>
            <person name="Grigoriev I.V."/>
            <person name="Debuchy R."/>
            <person name="Gladieux P."/>
            <person name="Thoren M.H."/>
            <person name="Johannesson H."/>
        </authorList>
    </citation>
    <scope>NUCLEOTIDE SEQUENCE</scope>
    <source>
        <strain evidence="10">PSN324</strain>
    </source>
</reference>
<keyword evidence="8" id="KW-0813">Transport</keyword>
<comment type="subcellular location">
    <subcellularLocation>
        <location evidence="1">Membrane</location>
        <topology evidence="1">Multi-pass membrane protein</topology>
    </subcellularLocation>
</comment>
<evidence type="ECO:0000256" key="5">
    <source>
        <dbReference type="ARBA" id="ARBA00022989"/>
    </source>
</evidence>
<dbReference type="InterPro" id="IPR023271">
    <property type="entry name" value="Aquaporin-like"/>
</dbReference>
<evidence type="ECO:0000256" key="7">
    <source>
        <dbReference type="ARBA" id="ARBA00034651"/>
    </source>
</evidence>
<dbReference type="Pfam" id="PF00230">
    <property type="entry name" value="MIP"/>
    <property type="match status" value="1"/>
</dbReference>
<organism evidence="10 11">
    <name type="scientific">Cladorrhinum samala</name>
    <dbReference type="NCBI Taxonomy" id="585594"/>
    <lineage>
        <taxon>Eukaryota</taxon>
        <taxon>Fungi</taxon>
        <taxon>Dikarya</taxon>
        <taxon>Ascomycota</taxon>
        <taxon>Pezizomycotina</taxon>
        <taxon>Sordariomycetes</taxon>
        <taxon>Sordariomycetidae</taxon>
        <taxon>Sordariales</taxon>
        <taxon>Podosporaceae</taxon>
        <taxon>Cladorrhinum</taxon>
    </lineage>
</organism>
<evidence type="ECO:0000313" key="10">
    <source>
        <dbReference type="EMBL" id="KAK4459980.1"/>
    </source>
</evidence>
<feature type="transmembrane region" description="Helical" evidence="9">
    <location>
        <begin position="27"/>
        <end position="47"/>
    </location>
</feature>
<dbReference type="PANTHER" id="PTHR19139:SF283">
    <property type="entry name" value="AQUAPORIN"/>
    <property type="match status" value="1"/>
</dbReference>
<dbReference type="InterPro" id="IPR000425">
    <property type="entry name" value="MIP"/>
</dbReference>
<feature type="transmembrane region" description="Helical" evidence="9">
    <location>
        <begin position="71"/>
        <end position="92"/>
    </location>
</feature>
<proteinExistence type="inferred from homology"/>
<feature type="transmembrane region" description="Helical" evidence="9">
    <location>
        <begin position="230"/>
        <end position="250"/>
    </location>
</feature>
<dbReference type="GO" id="GO:0005886">
    <property type="term" value="C:plasma membrane"/>
    <property type="evidence" value="ECO:0007669"/>
    <property type="project" value="TreeGrafter"/>
</dbReference>
<evidence type="ECO:0000256" key="9">
    <source>
        <dbReference type="SAM" id="Phobius"/>
    </source>
</evidence>
<comment type="similarity">
    <text evidence="2 8">Belongs to the MIP/aquaporin (TC 1.A.8) family.</text>
</comment>
<keyword evidence="5 9" id="KW-1133">Transmembrane helix</keyword>
<comment type="catalytic activity">
    <reaction evidence="7">
        <text>H2O(in) = H2O(out)</text>
        <dbReference type="Rhea" id="RHEA:29667"/>
        <dbReference type="ChEBI" id="CHEBI:15377"/>
    </reaction>
</comment>
<reference evidence="10" key="1">
    <citation type="journal article" date="2023" name="Mol. Phylogenet. Evol.">
        <title>Genome-scale phylogeny and comparative genomics of the fungal order Sordariales.</title>
        <authorList>
            <person name="Hensen N."/>
            <person name="Bonometti L."/>
            <person name="Westerberg I."/>
            <person name="Brannstrom I.O."/>
            <person name="Guillou S."/>
            <person name="Cros-Aarteil S."/>
            <person name="Calhoun S."/>
            <person name="Haridas S."/>
            <person name="Kuo A."/>
            <person name="Mondo S."/>
            <person name="Pangilinan J."/>
            <person name="Riley R."/>
            <person name="LaButti K."/>
            <person name="Andreopoulos B."/>
            <person name="Lipzen A."/>
            <person name="Chen C."/>
            <person name="Yan M."/>
            <person name="Daum C."/>
            <person name="Ng V."/>
            <person name="Clum A."/>
            <person name="Steindorff A."/>
            <person name="Ohm R.A."/>
            <person name="Martin F."/>
            <person name="Silar P."/>
            <person name="Natvig D.O."/>
            <person name="Lalanne C."/>
            <person name="Gautier V."/>
            <person name="Ament-Velasquez S.L."/>
            <person name="Kruys A."/>
            <person name="Hutchinson M.I."/>
            <person name="Powell A.J."/>
            <person name="Barry K."/>
            <person name="Miller A.N."/>
            <person name="Grigoriev I.V."/>
            <person name="Debuchy R."/>
            <person name="Gladieux P."/>
            <person name="Hiltunen Thoren M."/>
            <person name="Johannesson H."/>
        </authorList>
    </citation>
    <scope>NUCLEOTIDE SEQUENCE</scope>
    <source>
        <strain evidence="10">PSN324</strain>
    </source>
</reference>
<protein>
    <submittedName>
        <fullName evidence="10">Aquaporin-1</fullName>
    </submittedName>
</protein>
<dbReference type="SUPFAM" id="SSF81338">
    <property type="entry name" value="Aquaporin-like"/>
    <property type="match status" value="1"/>
</dbReference>
<feature type="transmembrane region" description="Helical" evidence="9">
    <location>
        <begin position="158"/>
        <end position="178"/>
    </location>
</feature>
<dbReference type="PANTHER" id="PTHR19139">
    <property type="entry name" value="AQUAPORIN TRANSPORTER"/>
    <property type="match status" value="1"/>
</dbReference>
<dbReference type="InterPro" id="IPR034294">
    <property type="entry name" value="Aquaporin_transptr"/>
</dbReference>
<dbReference type="GO" id="GO:0015250">
    <property type="term" value="F:water channel activity"/>
    <property type="evidence" value="ECO:0007669"/>
    <property type="project" value="TreeGrafter"/>
</dbReference>
<evidence type="ECO:0000256" key="4">
    <source>
        <dbReference type="ARBA" id="ARBA00022737"/>
    </source>
</evidence>
<dbReference type="Proteomes" id="UP001321749">
    <property type="component" value="Unassembled WGS sequence"/>
</dbReference>
<keyword evidence="3 8" id="KW-0812">Transmembrane</keyword>
<evidence type="ECO:0000256" key="1">
    <source>
        <dbReference type="ARBA" id="ARBA00004141"/>
    </source>
</evidence>
<evidence type="ECO:0000256" key="8">
    <source>
        <dbReference type="RuleBase" id="RU000477"/>
    </source>
</evidence>
<evidence type="ECO:0000256" key="3">
    <source>
        <dbReference type="ARBA" id="ARBA00022692"/>
    </source>
</evidence>